<organism evidence="2 3">
    <name type="scientific">Aphanocapsa feldmannii 277cV</name>
    <dbReference type="NCBI Taxonomy" id="2507553"/>
    <lineage>
        <taxon>Bacteria</taxon>
        <taxon>Bacillati</taxon>
        <taxon>Cyanobacteriota</taxon>
        <taxon>Cyanophyceae</taxon>
        <taxon>Oscillatoriophycideae</taxon>
        <taxon>Chroococcales</taxon>
        <taxon>Microcystaceae</taxon>
        <taxon>Aphanocapsa</taxon>
    </lineage>
</organism>
<gene>
    <name evidence="2" type="ORF">ERJ67_03150</name>
</gene>
<dbReference type="Pfam" id="PF06782">
    <property type="entry name" value="UPF0236"/>
    <property type="match status" value="1"/>
</dbReference>
<evidence type="ECO:0000313" key="3">
    <source>
        <dbReference type="Proteomes" id="UP000317990"/>
    </source>
</evidence>
<protein>
    <submittedName>
        <fullName evidence="2">ISKra4 family transposase</fullName>
    </submittedName>
</protein>
<name>A0A524RPS4_9CHRO</name>
<dbReference type="InterPro" id="IPR009620">
    <property type="entry name" value="UPF0236"/>
</dbReference>
<dbReference type="NCBIfam" id="NF033572">
    <property type="entry name" value="transpos_ISKra4"/>
    <property type="match status" value="1"/>
</dbReference>
<feature type="non-terminal residue" evidence="2">
    <location>
        <position position="386"/>
    </location>
</feature>
<comment type="caution">
    <text evidence="2">The sequence shown here is derived from an EMBL/GenBank/DDBJ whole genome shotgun (WGS) entry which is preliminary data.</text>
</comment>
<comment type="similarity">
    <text evidence="1">Belongs to the UPF0236 family.</text>
</comment>
<reference evidence="2 3" key="1">
    <citation type="journal article" date="2019" name="mSystems">
        <title>Life at home and on the roam: Genomic adaptions reflect the dual lifestyle of an intracellular, facultative symbiont.</title>
        <authorList>
            <person name="Burgsdorf I."/>
        </authorList>
    </citation>
    <scope>NUCLEOTIDE SEQUENCE [LARGE SCALE GENOMIC DNA]</scope>
    <source>
        <strain evidence="2">277cV</strain>
    </source>
</reference>
<proteinExistence type="inferred from homology"/>
<dbReference type="AlphaFoldDB" id="A0A524RPS4"/>
<sequence length="386" mass="43116">MRAIQDAVSAEVGQLLNVISRARRKSAGWDLEALEQATRAALQRAGARLLQELLEQPAHSGPPLRCSCGQDMRCEGARPKRLVSLLGRLILQRPYHHCRHCWRGTAPLDAELDIAGTQYSPGVRRVLAVVGGETSFQRGRLLLAELAGIAVSSKAVERQAEAIGTDIAARADSARLQAELAEFPLQQGPALPTLYIEMDGTGIPVTPAEAAGHAGKQAEAATTREVKLGCVFTQAKLDERGRPLRDPNSTTYTAAIEDAAAFGQRIYHEAWHRGLHRAQRQVVIGDGAAWVWNLSHIYFPKAIEIVDIYHAREHLWSLGRSLFPLDRQQRRRWVKRRKKQLDEGRIEHLVRSFRSTPTCTAEQHEAVRLESNYFQGHAERMRYAEF</sequence>
<dbReference type="Proteomes" id="UP000317990">
    <property type="component" value="Unassembled WGS sequence"/>
</dbReference>
<accession>A0A524RPS4</accession>
<dbReference type="EMBL" id="SRMO01000048">
    <property type="protein sequence ID" value="TGG94327.1"/>
    <property type="molecule type" value="Genomic_DNA"/>
</dbReference>
<evidence type="ECO:0000313" key="2">
    <source>
        <dbReference type="EMBL" id="TGG94327.1"/>
    </source>
</evidence>
<evidence type="ECO:0000256" key="1">
    <source>
        <dbReference type="ARBA" id="ARBA00006539"/>
    </source>
</evidence>